<dbReference type="InterPro" id="IPR001270">
    <property type="entry name" value="ClpA/B"/>
</dbReference>
<dbReference type="InterPro" id="IPR036628">
    <property type="entry name" value="Clp_N_dom_sf"/>
</dbReference>
<protein>
    <submittedName>
        <fullName evidence="9">ClpV1 family T6SS ATPase</fullName>
    </submittedName>
</protein>
<dbReference type="InterPro" id="IPR041546">
    <property type="entry name" value="ClpA/ClpB_AAA_lid"/>
</dbReference>
<dbReference type="Gene3D" id="3.40.50.300">
    <property type="entry name" value="P-loop containing nucleotide triphosphate hydrolases"/>
    <property type="match status" value="3"/>
</dbReference>
<evidence type="ECO:0000313" key="9">
    <source>
        <dbReference type="EMBL" id="OAT76516.1"/>
    </source>
</evidence>
<dbReference type="SMART" id="SM01086">
    <property type="entry name" value="ClpB_D2-small"/>
    <property type="match status" value="1"/>
</dbReference>
<keyword evidence="5" id="KW-0143">Chaperone</keyword>
<sequence length="847" mass="92331">MSHYLKSIMSKLSNEGRSALDAAVCHAASRRQAEVMPEHVLLALIQQESALLESLGLQAGLPANMLLAETQKVLDGINRGTASMPVFSAELERWLTDSWLLASASWGQAQINPAVLLASLLHDEGEHVCAPGVQHALNCERDKALQLLRTSGADQAPSLPERAVSGASGALAKYTRNLSELARTGSLDPVLGREAEIRQMVDILLRRRQNNPILTGEPGVGKTALVEGLALRIAAGTVPPRLKNMEVMTLDLGLLQAGASVKGEFENRLQSLLKEVACAPQPIILFIDEAHTLIGAGGQAGQNDAANLLKPALARGELRVVAATTWAEYKKYFEKDAALTRRFQVVKVAEPDIENATTMLRAMAPAMSAHHGIPVLENAIHAAVHLASRYIGGRQLPDKSVSLLDTACARVAVSQTHEPKEIEAINVQLRAIESEHEALVREQSGAERQVKLASQTVTLQKQRESLLAEWQRQRELVQQLLRCEDASELAQGRETLAAWHQHHAMVFECVDATCVADVVADWTGIPLGRMLEKEHQQSEALFGRLAERIIGQSYALEQITQQIRINRAGLGDPLKPAGVYLLAGPSGTGKTETALALAGLLFGGEHSLVTINMSEYQEAHSVSGLKGSPPGYVGYGQGGILTEAVRRNPYSVVLLDEVEKAHPDVMELFYQIFDKGLIEDAEGQVINFRNTLILMTSNLASAKLTEACDRGEQSPVTLVQLIRPEFERVFTPALMGRMVLIPYLPLQPETLRKIIDLKLQCLCQRYQQATEGQILPVYTRRVVNWVAERCQVKQSGGRDIDQVLNQHLLPRLAGNIGKRGSSGSLKIDAGKNGITLRFGREVKCAQP</sequence>
<reference evidence="10" key="1">
    <citation type="submission" date="2016-05" db="EMBL/GenBank/DDBJ databases">
        <authorList>
            <person name="Behera P."/>
            <person name="Vaishampayan P."/>
            <person name="Singh N."/>
            <person name="Raina V."/>
            <person name="Suar M."/>
            <person name="Pattnaik A."/>
            <person name="Rastogi G."/>
        </authorList>
    </citation>
    <scope>NUCLEOTIDE SEQUENCE [LARGE SCALE GENOMIC DNA]</scope>
    <source>
        <strain evidence="10">MP23</strain>
    </source>
</reference>
<dbReference type="Pfam" id="PF00004">
    <property type="entry name" value="AAA"/>
    <property type="match status" value="1"/>
</dbReference>
<evidence type="ECO:0000256" key="2">
    <source>
        <dbReference type="ARBA" id="ARBA00022737"/>
    </source>
</evidence>
<feature type="coiled-coil region" evidence="7">
    <location>
        <begin position="422"/>
        <end position="449"/>
    </location>
</feature>
<dbReference type="PANTHER" id="PTHR11638">
    <property type="entry name" value="ATP-DEPENDENT CLP PROTEASE"/>
    <property type="match status" value="1"/>
</dbReference>
<dbReference type="SMART" id="SM00382">
    <property type="entry name" value="AAA"/>
    <property type="match status" value="2"/>
</dbReference>
<evidence type="ECO:0000256" key="7">
    <source>
        <dbReference type="SAM" id="Coils"/>
    </source>
</evidence>
<keyword evidence="10" id="KW-1185">Reference proteome</keyword>
<dbReference type="Pfam" id="PF07724">
    <property type="entry name" value="AAA_2"/>
    <property type="match status" value="1"/>
</dbReference>
<dbReference type="STRING" id="1691903.A9B99_09415"/>
<dbReference type="Pfam" id="PF02861">
    <property type="entry name" value="Clp_N"/>
    <property type="match status" value="1"/>
</dbReference>
<organism evidence="9 10">
    <name type="scientific">Mangrovibacter phragmitis</name>
    <dbReference type="NCBI Taxonomy" id="1691903"/>
    <lineage>
        <taxon>Bacteria</taxon>
        <taxon>Pseudomonadati</taxon>
        <taxon>Pseudomonadota</taxon>
        <taxon>Gammaproteobacteria</taxon>
        <taxon>Enterobacterales</taxon>
        <taxon>Enterobacteriaceae</taxon>
        <taxon>Mangrovibacter</taxon>
    </lineage>
</organism>
<dbReference type="CDD" id="cd00009">
    <property type="entry name" value="AAA"/>
    <property type="match status" value="1"/>
</dbReference>
<evidence type="ECO:0000259" key="8">
    <source>
        <dbReference type="PROSITE" id="PS51903"/>
    </source>
</evidence>
<evidence type="ECO:0000256" key="1">
    <source>
        <dbReference type="ARBA" id="ARBA00008675"/>
    </source>
</evidence>
<feature type="domain" description="Clp R" evidence="8">
    <location>
        <begin position="9"/>
        <end position="154"/>
    </location>
</feature>
<evidence type="ECO:0000256" key="4">
    <source>
        <dbReference type="ARBA" id="ARBA00022840"/>
    </source>
</evidence>
<dbReference type="RefSeq" id="WP_064598559.1">
    <property type="nucleotide sequence ID" value="NZ_LYRP01000022.1"/>
</dbReference>
<proteinExistence type="inferred from homology"/>
<dbReference type="GO" id="GO:0016887">
    <property type="term" value="F:ATP hydrolysis activity"/>
    <property type="evidence" value="ECO:0007669"/>
    <property type="project" value="InterPro"/>
</dbReference>
<dbReference type="Gene3D" id="1.10.8.60">
    <property type="match status" value="1"/>
</dbReference>
<dbReference type="PROSITE" id="PS51903">
    <property type="entry name" value="CLP_R"/>
    <property type="match status" value="1"/>
</dbReference>
<keyword evidence="3" id="KW-0547">Nucleotide-binding</keyword>
<dbReference type="GO" id="GO:0005524">
    <property type="term" value="F:ATP binding"/>
    <property type="evidence" value="ECO:0007669"/>
    <property type="project" value="UniProtKB-KW"/>
</dbReference>
<dbReference type="EMBL" id="LYRP01000022">
    <property type="protein sequence ID" value="OAT76516.1"/>
    <property type="molecule type" value="Genomic_DNA"/>
</dbReference>
<dbReference type="OrthoDB" id="9803641at2"/>
<dbReference type="InterPro" id="IPR027417">
    <property type="entry name" value="P-loop_NTPase"/>
</dbReference>
<dbReference type="InterPro" id="IPR003959">
    <property type="entry name" value="ATPase_AAA_core"/>
</dbReference>
<keyword evidence="2 6" id="KW-0677">Repeat</keyword>
<evidence type="ECO:0000256" key="6">
    <source>
        <dbReference type="PROSITE-ProRule" id="PRU01251"/>
    </source>
</evidence>
<comment type="similarity">
    <text evidence="1">Belongs to the ClpA/ClpB family.</text>
</comment>
<dbReference type="InterPro" id="IPR003593">
    <property type="entry name" value="AAA+_ATPase"/>
</dbReference>
<accession>A0A1B7L2M0</accession>
<dbReference type="PANTHER" id="PTHR11638:SF181">
    <property type="entry name" value="ATPASE SUBUNIT OF ATP-DEPENDENT PROTEASE"/>
    <property type="match status" value="1"/>
</dbReference>
<dbReference type="PRINTS" id="PR00300">
    <property type="entry name" value="CLPPROTEASEA"/>
</dbReference>
<keyword evidence="7" id="KW-0175">Coiled coil</keyword>
<dbReference type="SUPFAM" id="SSF81923">
    <property type="entry name" value="Double Clp-N motif"/>
    <property type="match status" value="1"/>
</dbReference>
<dbReference type="InterPro" id="IPR050130">
    <property type="entry name" value="ClpA_ClpB"/>
</dbReference>
<name>A0A1B7L2M0_9ENTR</name>
<comment type="caution">
    <text evidence="9">The sequence shown here is derived from an EMBL/GenBank/DDBJ whole genome shotgun (WGS) entry which is preliminary data.</text>
</comment>
<dbReference type="InterPro" id="IPR018368">
    <property type="entry name" value="ClpA/B_CS1"/>
</dbReference>
<evidence type="ECO:0000256" key="3">
    <source>
        <dbReference type="ARBA" id="ARBA00022741"/>
    </source>
</evidence>
<dbReference type="Pfam" id="PF17871">
    <property type="entry name" value="AAA_lid_9"/>
    <property type="match status" value="1"/>
</dbReference>
<dbReference type="InterPro" id="IPR017729">
    <property type="entry name" value="ATPase_T6SS_ClpV1"/>
</dbReference>
<dbReference type="SUPFAM" id="SSF52540">
    <property type="entry name" value="P-loop containing nucleoside triphosphate hydrolases"/>
    <property type="match status" value="2"/>
</dbReference>
<dbReference type="PROSITE" id="PS00870">
    <property type="entry name" value="CLPAB_1"/>
    <property type="match status" value="1"/>
</dbReference>
<keyword evidence="4" id="KW-0067">ATP-binding</keyword>
<dbReference type="InterPro" id="IPR004176">
    <property type="entry name" value="Clp_R_N"/>
</dbReference>
<evidence type="ECO:0000256" key="5">
    <source>
        <dbReference type="ARBA" id="ARBA00023186"/>
    </source>
</evidence>
<dbReference type="NCBIfam" id="TIGR03345">
    <property type="entry name" value="VI_ClpV1"/>
    <property type="match status" value="1"/>
</dbReference>
<dbReference type="GO" id="GO:0005737">
    <property type="term" value="C:cytoplasm"/>
    <property type="evidence" value="ECO:0007669"/>
    <property type="project" value="TreeGrafter"/>
</dbReference>
<evidence type="ECO:0000313" key="10">
    <source>
        <dbReference type="Proteomes" id="UP000078225"/>
    </source>
</evidence>
<dbReference type="Gene3D" id="1.10.1780.10">
    <property type="entry name" value="Clp, N-terminal domain"/>
    <property type="match status" value="1"/>
</dbReference>
<dbReference type="InterPro" id="IPR019489">
    <property type="entry name" value="Clp_ATPase_C"/>
</dbReference>
<dbReference type="AlphaFoldDB" id="A0A1B7L2M0"/>
<dbReference type="GO" id="GO:0034605">
    <property type="term" value="P:cellular response to heat"/>
    <property type="evidence" value="ECO:0007669"/>
    <property type="project" value="TreeGrafter"/>
</dbReference>
<dbReference type="CDD" id="cd19499">
    <property type="entry name" value="RecA-like_ClpB_Hsp104-like"/>
    <property type="match status" value="1"/>
</dbReference>
<dbReference type="Proteomes" id="UP000078225">
    <property type="component" value="Unassembled WGS sequence"/>
</dbReference>
<dbReference type="Pfam" id="PF10431">
    <property type="entry name" value="ClpB_D2-small"/>
    <property type="match status" value="1"/>
</dbReference>
<gene>
    <name evidence="9" type="ORF">A9B99_09415</name>
</gene>